<feature type="transmembrane region" description="Helical" evidence="9">
    <location>
        <begin position="1427"/>
        <end position="1448"/>
    </location>
</feature>
<evidence type="ECO:0000313" key="12">
    <source>
        <dbReference type="Proteomes" id="UP001172673"/>
    </source>
</evidence>
<dbReference type="Pfam" id="PF19055">
    <property type="entry name" value="ABC2_membrane_7"/>
    <property type="match status" value="1"/>
</dbReference>
<dbReference type="InterPro" id="IPR027417">
    <property type="entry name" value="P-loop_NTPase"/>
</dbReference>
<dbReference type="InterPro" id="IPR029481">
    <property type="entry name" value="ABC_trans_N"/>
</dbReference>
<gene>
    <name evidence="11" type="ORF">H2200_001053</name>
</gene>
<feature type="transmembrane region" description="Helical" evidence="9">
    <location>
        <begin position="1159"/>
        <end position="1180"/>
    </location>
</feature>
<feature type="transmembrane region" description="Helical" evidence="9">
    <location>
        <begin position="578"/>
        <end position="601"/>
    </location>
</feature>
<sequence length="1500" mass="167920">MDSPISRASSSEDDYREIYEAALHDRIRDGVRAQADEKKSRHHHRRLHVPRRDLELTRIATTATRDTGVIPKTLTDIDPRLDPEKESFDFRFWATTFIQLARQDGIKRANVGVSFKSLTISGAGSSLALQPTVATPWISLARLPSLLHRRTQEPKVILHSFDGSVKSGEMLLVLGRPGSGCTTFLKSISGQLGGLTRSKDSSITYDGVSQDVFMKNFKGKALYNEENDEHFPHLTVRQTLHFAAYAQTPQARIQGVDRLTQATHMTEVMMRIFGLSRVRDTKVGNDTVRGVSGGERKRVSIAEMALARSLVAVWDNSTRGLDSATALEFVRSLRTLADVAGVTQAVALYQASQYIYDTFDKVLVLYEGHQIYFGSIESACPYFEKMGWSCPARQTTPDFLTSITNPSERQPRPGCEDTVPRTAIEFEQYWQKSEDYQACLVEINGAEADAKDNGRLQALKEAHHAAQAHHTRGSSPYLLSIWMQIRLCMKRCGQLLWNDRASTISLATGRVFLALIVGSIYFNPPDTTASLQSRGAVIFLATLMNALMAITEIGALFGKREIVQKQNTFAFYHPSADALAAFLVDIPVKFIISTLFNVVYYFLSGLRTEASSFFIFLLFNFVCTLVMSAIFRSIGSASKQLPKAYAVAGIGVLMMVIYTGFTLQISYMHPWFRWINYINPIAYMFEALLVNEVHGRNFPCATQSLVPPYAEGNSNFACAVIGARPEERAVSGDLWVQSGYGYSYSHIWRNLGIGLAYMIVFLAVHLATTEYRSTTDVQPQRLIFRDRKAALTVNDDVESRPDRAFGVPPTTTAKTEEVDHRGRITDNAGVLTWENVTLEITVQDKPRRLLDSVTGWVKPGTLTCLMGVSGAGKTTLLDTLAQRHNTHGKQSGNILVNGKPLLSSFQRMTGYAQQQDLHLPTCTIREALRFSAFLRQPSSITDEEKYAYVEKVIEILHMEQFSDAIVGRPGEGLNIEQRKLLTIGVELAAKPSILFLDEPTSGLDSQSAWTIISLLRRLADDGQAILATVHQPSALLFQQFDSILLLAKGGRTSYFGPLGADCRTLTQYFESHGATSCAADENPAEYILNVIGNASHDWPQIWMASQQAFEVKQSLHTIGTNGDQGRPTVGEDQEFAVSFTTQFRHVTRRLFQNYWRNPAYIYARLQFALLSSLFIGFTFFLQNSSITGMQNVIFAIYMLNATFSTVANQIMSRFLPQRSLFEVRESPSKIYSWLVFVLSNILVEIPYMIFLSVIVWACWYFPVFGLHHDAATRVTMWAFCLQFLLFGSTWAQMLIFTMPSTETAAALSTILFTLTLQFNGVLQPPTALPGFWIFMYRVSPFTYLIGGWAGTGLANRAVVCAQNELAVFNPPTGQTCGKYLSAYLEGGAPGSLLNPSATTQCEYCPLQSANQFLANSWIDPSDQYRNLAILFAYIFFNMIAAVSLYYVFRVRHFSIKSLRKARPQGEAQDAGQERQVQKKKSFYLGFYYYWTLAVLKNLVR</sequence>
<dbReference type="Pfam" id="PF06422">
    <property type="entry name" value="PDR_CDR"/>
    <property type="match status" value="1"/>
</dbReference>
<dbReference type="FunFam" id="3.40.50.300:FF:000054">
    <property type="entry name" value="ABC multidrug transporter atrF"/>
    <property type="match status" value="1"/>
</dbReference>
<reference evidence="11" key="1">
    <citation type="submission" date="2022-10" db="EMBL/GenBank/DDBJ databases">
        <title>Culturing micro-colonial fungi from biological soil crusts in the Mojave desert and describing Neophaeococcomyces mojavensis, and introducing the new genera and species Taxawa tesnikishii.</title>
        <authorList>
            <person name="Kurbessoian T."/>
            <person name="Stajich J.E."/>
        </authorList>
    </citation>
    <scope>NUCLEOTIDE SEQUENCE</scope>
    <source>
        <strain evidence="11">TK_41</strain>
    </source>
</reference>
<dbReference type="InterPro" id="IPR017871">
    <property type="entry name" value="ABC_transporter-like_CS"/>
</dbReference>
<feature type="domain" description="ABC transporter" evidence="10">
    <location>
        <begin position="831"/>
        <end position="1073"/>
    </location>
</feature>
<evidence type="ECO:0000256" key="5">
    <source>
        <dbReference type="ARBA" id="ARBA00022741"/>
    </source>
</evidence>
<feature type="domain" description="ABC transporter" evidence="10">
    <location>
        <begin position="141"/>
        <end position="392"/>
    </location>
</feature>
<keyword evidence="4 9" id="KW-0812">Transmembrane</keyword>
<evidence type="ECO:0000256" key="9">
    <source>
        <dbReference type="SAM" id="Phobius"/>
    </source>
</evidence>
<dbReference type="GO" id="GO:0140359">
    <property type="term" value="F:ABC-type transporter activity"/>
    <property type="evidence" value="ECO:0007669"/>
    <property type="project" value="InterPro"/>
</dbReference>
<feature type="transmembrane region" description="Helical" evidence="9">
    <location>
        <begin position="644"/>
        <end position="667"/>
    </location>
</feature>
<keyword evidence="12" id="KW-1185">Reference proteome</keyword>
<dbReference type="InterPro" id="IPR013525">
    <property type="entry name" value="ABC2_TM"/>
</dbReference>
<proteinExistence type="inferred from homology"/>
<dbReference type="InterPro" id="IPR034001">
    <property type="entry name" value="ABCG_PDR_1"/>
</dbReference>
<dbReference type="Gene3D" id="3.40.50.300">
    <property type="entry name" value="P-loop containing nucleotide triphosphate hydrolases"/>
    <property type="match status" value="2"/>
</dbReference>
<dbReference type="InterPro" id="IPR010929">
    <property type="entry name" value="PDR_CDR_ABC"/>
</dbReference>
<feature type="transmembrane region" description="Helical" evidence="9">
    <location>
        <begin position="535"/>
        <end position="557"/>
    </location>
</feature>
<dbReference type="CDD" id="cd03232">
    <property type="entry name" value="ABCG_PDR_domain2"/>
    <property type="match status" value="1"/>
</dbReference>
<keyword evidence="8 9" id="KW-0472">Membrane</keyword>
<dbReference type="SMART" id="SM00382">
    <property type="entry name" value="AAA"/>
    <property type="match status" value="2"/>
</dbReference>
<evidence type="ECO:0000256" key="4">
    <source>
        <dbReference type="ARBA" id="ARBA00022692"/>
    </source>
</evidence>
<keyword evidence="3" id="KW-0813">Transport</keyword>
<name>A0AA39CNP6_9EURO</name>
<feature type="transmembrane region" description="Helical" evidence="9">
    <location>
        <begin position="613"/>
        <end position="632"/>
    </location>
</feature>
<dbReference type="InterPro" id="IPR034003">
    <property type="entry name" value="ABCG_PDR_2"/>
</dbReference>
<dbReference type="GO" id="GO:0016020">
    <property type="term" value="C:membrane"/>
    <property type="evidence" value="ECO:0007669"/>
    <property type="project" value="UniProtKB-SubCell"/>
</dbReference>
<evidence type="ECO:0000313" key="11">
    <source>
        <dbReference type="EMBL" id="KAJ9614979.1"/>
    </source>
</evidence>
<feature type="transmembrane region" description="Helical" evidence="9">
    <location>
        <begin position="1231"/>
        <end position="1262"/>
    </location>
</feature>
<feature type="transmembrane region" description="Helical" evidence="9">
    <location>
        <begin position="747"/>
        <end position="767"/>
    </location>
</feature>
<comment type="subcellular location">
    <subcellularLocation>
        <location evidence="1">Membrane</location>
        <topology evidence="1">Multi-pass membrane protein</topology>
    </subcellularLocation>
</comment>
<dbReference type="GO" id="GO:0016887">
    <property type="term" value="F:ATP hydrolysis activity"/>
    <property type="evidence" value="ECO:0007669"/>
    <property type="project" value="InterPro"/>
</dbReference>
<dbReference type="PROSITE" id="PS50893">
    <property type="entry name" value="ABC_TRANSPORTER_2"/>
    <property type="match status" value="2"/>
</dbReference>
<evidence type="ECO:0000256" key="3">
    <source>
        <dbReference type="ARBA" id="ARBA00022448"/>
    </source>
</evidence>
<feature type="transmembrane region" description="Helical" evidence="9">
    <location>
        <begin position="1274"/>
        <end position="1296"/>
    </location>
</feature>
<dbReference type="InterPro" id="IPR003593">
    <property type="entry name" value="AAA+_ATPase"/>
</dbReference>
<dbReference type="GO" id="GO:0005524">
    <property type="term" value="F:ATP binding"/>
    <property type="evidence" value="ECO:0007669"/>
    <property type="project" value="UniProtKB-KW"/>
</dbReference>
<evidence type="ECO:0000256" key="8">
    <source>
        <dbReference type="ARBA" id="ARBA00023136"/>
    </source>
</evidence>
<keyword evidence="5" id="KW-0547">Nucleotide-binding</keyword>
<comment type="caution">
    <text evidence="11">The sequence shown here is derived from an EMBL/GenBank/DDBJ whole genome shotgun (WGS) entry which is preliminary data.</text>
</comment>
<evidence type="ECO:0000256" key="2">
    <source>
        <dbReference type="ARBA" id="ARBA00006012"/>
    </source>
</evidence>
<dbReference type="InterPro" id="IPR003439">
    <property type="entry name" value="ABC_transporter-like_ATP-bd"/>
</dbReference>
<accession>A0AA39CNP6</accession>
<dbReference type="CDD" id="cd03233">
    <property type="entry name" value="ABCG_PDR_domain1"/>
    <property type="match status" value="1"/>
</dbReference>
<dbReference type="Pfam" id="PF00005">
    <property type="entry name" value="ABC_tran"/>
    <property type="match status" value="2"/>
</dbReference>
<dbReference type="PANTHER" id="PTHR19241">
    <property type="entry name" value="ATP-BINDING CASSETTE TRANSPORTER"/>
    <property type="match status" value="1"/>
</dbReference>
<dbReference type="Pfam" id="PF14510">
    <property type="entry name" value="ABC_trans_N"/>
    <property type="match status" value="1"/>
</dbReference>
<feature type="transmembrane region" description="Helical" evidence="9">
    <location>
        <begin position="1192"/>
        <end position="1210"/>
    </location>
</feature>
<dbReference type="EMBL" id="JAPDRK010000002">
    <property type="protein sequence ID" value="KAJ9614979.1"/>
    <property type="molecule type" value="Genomic_DNA"/>
</dbReference>
<protein>
    <recommendedName>
        <fullName evidence="10">ABC transporter domain-containing protein</fullName>
    </recommendedName>
</protein>
<dbReference type="Pfam" id="PF01061">
    <property type="entry name" value="ABC2_membrane"/>
    <property type="match status" value="2"/>
</dbReference>
<keyword evidence="6" id="KW-0067">ATP-binding</keyword>
<feature type="transmembrane region" description="Helical" evidence="9">
    <location>
        <begin position="504"/>
        <end position="523"/>
    </location>
</feature>
<feature type="transmembrane region" description="Helical" evidence="9">
    <location>
        <begin position="1303"/>
        <end position="1322"/>
    </location>
</feature>
<dbReference type="PROSITE" id="PS00211">
    <property type="entry name" value="ABC_TRANSPORTER_1"/>
    <property type="match status" value="1"/>
</dbReference>
<dbReference type="Proteomes" id="UP001172673">
    <property type="component" value="Unassembled WGS sequence"/>
</dbReference>
<organism evidence="11 12">
    <name type="scientific">Cladophialophora chaetospira</name>
    <dbReference type="NCBI Taxonomy" id="386627"/>
    <lineage>
        <taxon>Eukaryota</taxon>
        <taxon>Fungi</taxon>
        <taxon>Dikarya</taxon>
        <taxon>Ascomycota</taxon>
        <taxon>Pezizomycotina</taxon>
        <taxon>Eurotiomycetes</taxon>
        <taxon>Chaetothyriomycetidae</taxon>
        <taxon>Chaetothyriales</taxon>
        <taxon>Herpotrichiellaceae</taxon>
        <taxon>Cladophialophora</taxon>
    </lineage>
</organism>
<evidence type="ECO:0000259" key="10">
    <source>
        <dbReference type="PROSITE" id="PS50893"/>
    </source>
</evidence>
<comment type="similarity">
    <text evidence="2">Belongs to the ABC transporter superfamily. ABCG family. PDR (TC 3.A.1.205) subfamily.</text>
</comment>
<evidence type="ECO:0000256" key="6">
    <source>
        <dbReference type="ARBA" id="ARBA00022840"/>
    </source>
</evidence>
<dbReference type="InterPro" id="IPR043926">
    <property type="entry name" value="ABCG_dom"/>
</dbReference>
<evidence type="ECO:0000256" key="7">
    <source>
        <dbReference type="ARBA" id="ARBA00022989"/>
    </source>
</evidence>
<keyword evidence="7 9" id="KW-1133">Transmembrane helix</keyword>
<evidence type="ECO:0000256" key="1">
    <source>
        <dbReference type="ARBA" id="ARBA00004141"/>
    </source>
</evidence>
<dbReference type="SUPFAM" id="SSF52540">
    <property type="entry name" value="P-loop containing nucleoside triphosphate hydrolases"/>
    <property type="match status" value="2"/>
</dbReference>